<dbReference type="InterPro" id="IPR016193">
    <property type="entry name" value="Cytidine_deaminase-like"/>
</dbReference>
<evidence type="ECO:0000313" key="2">
    <source>
        <dbReference type="EMBL" id="SEL28868.1"/>
    </source>
</evidence>
<gene>
    <name evidence="2" type="ORF">SAMN05216469_1183</name>
</gene>
<dbReference type="PROSITE" id="PS00903">
    <property type="entry name" value="CYT_DCMP_DEAMINASES_1"/>
    <property type="match status" value="1"/>
</dbReference>
<name>A0A1H7P0P4_RUMAL</name>
<reference evidence="2 3" key="1">
    <citation type="submission" date="2016-10" db="EMBL/GenBank/DDBJ databases">
        <authorList>
            <person name="de Groot N.N."/>
        </authorList>
    </citation>
    <scope>NUCLEOTIDE SEQUENCE [LARGE SCALE GENOMIC DNA]</scope>
    <source>
        <strain evidence="2 3">KH2T6</strain>
    </source>
</reference>
<dbReference type="Gene3D" id="3.40.140.10">
    <property type="entry name" value="Cytidine Deaminase, domain 2"/>
    <property type="match status" value="1"/>
</dbReference>
<proteinExistence type="predicted"/>
<dbReference type="AlphaFoldDB" id="A0A1H7P0P4"/>
<organism evidence="2 3">
    <name type="scientific">Ruminococcus albus</name>
    <dbReference type="NCBI Taxonomy" id="1264"/>
    <lineage>
        <taxon>Bacteria</taxon>
        <taxon>Bacillati</taxon>
        <taxon>Bacillota</taxon>
        <taxon>Clostridia</taxon>
        <taxon>Eubacteriales</taxon>
        <taxon>Oscillospiraceae</taxon>
        <taxon>Ruminococcus</taxon>
    </lineage>
</organism>
<dbReference type="EMBL" id="FOAT01000018">
    <property type="protein sequence ID" value="SEL28868.1"/>
    <property type="molecule type" value="Genomic_DNA"/>
</dbReference>
<dbReference type="SUPFAM" id="SSF53927">
    <property type="entry name" value="Cytidine deaminase-like"/>
    <property type="match status" value="1"/>
</dbReference>
<sequence>MFQKLFNVAQDIAKQKLNTGQCTPDDTVCVIFAASQRVFYGVNHLEMQNGMQVNVHAEIDAMQHMIAGGEFVAEYLLLINVMSMQAMLPCANCAGYIMSQAPLNANCQIVLPDRMMPLAQLVQMNGNAGFNQGMPAGGQMYGNMQYGAQPQNGMNGQATMSGYVSMPFQPQNPGVTTSKYTSGNASAYLSGMMRAKKSTGSKLKDRVNGLTNAGKDIGSDEPEESEFMKKLFKK</sequence>
<accession>A0A1H7P0P4</accession>
<dbReference type="OrthoDB" id="1820290at2"/>
<evidence type="ECO:0000256" key="1">
    <source>
        <dbReference type="SAM" id="MobiDB-lite"/>
    </source>
</evidence>
<dbReference type="GO" id="GO:0016787">
    <property type="term" value="F:hydrolase activity"/>
    <property type="evidence" value="ECO:0007669"/>
    <property type="project" value="InterPro"/>
</dbReference>
<dbReference type="GO" id="GO:0008270">
    <property type="term" value="F:zinc ion binding"/>
    <property type="evidence" value="ECO:0007669"/>
    <property type="project" value="InterPro"/>
</dbReference>
<dbReference type="Proteomes" id="UP000186015">
    <property type="component" value="Unassembled WGS sequence"/>
</dbReference>
<dbReference type="InterPro" id="IPR016192">
    <property type="entry name" value="APOBEC/CMP_deaminase_Zn-bd"/>
</dbReference>
<dbReference type="RefSeq" id="WP_074835372.1">
    <property type="nucleotide sequence ID" value="NZ_FOAT01000018.1"/>
</dbReference>
<evidence type="ECO:0000313" key="3">
    <source>
        <dbReference type="Proteomes" id="UP000186015"/>
    </source>
</evidence>
<protein>
    <submittedName>
        <fullName evidence="2">Cytidine and deoxycytidylate deaminase zinc-binding region</fullName>
    </submittedName>
</protein>
<feature type="region of interest" description="Disordered" evidence="1">
    <location>
        <begin position="199"/>
        <end position="234"/>
    </location>
</feature>